<dbReference type="GO" id="GO:0046951">
    <property type="term" value="P:ketone body biosynthetic process"/>
    <property type="evidence" value="ECO:0007669"/>
    <property type="project" value="TreeGrafter"/>
</dbReference>
<dbReference type="InterPro" id="IPR013785">
    <property type="entry name" value="Aldolase_TIM"/>
</dbReference>
<name>A0A7W9W8L8_ARMRO</name>
<dbReference type="GO" id="GO:0004419">
    <property type="term" value="F:hydroxymethylglutaryl-CoA lyase activity"/>
    <property type="evidence" value="ECO:0007669"/>
    <property type="project" value="UniProtKB-EC"/>
</dbReference>
<feature type="domain" description="Pyruvate carboxyltransferase" evidence="4">
    <location>
        <begin position="7"/>
        <end position="272"/>
    </location>
</feature>
<dbReference type="NCBIfam" id="NF004283">
    <property type="entry name" value="PRK05692.1"/>
    <property type="match status" value="1"/>
</dbReference>
<evidence type="ECO:0000259" key="4">
    <source>
        <dbReference type="PROSITE" id="PS50991"/>
    </source>
</evidence>
<dbReference type="InterPro" id="IPR000891">
    <property type="entry name" value="PYR_CT"/>
</dbReference>
<comment type="caution">
    <text evidence="5">The sequence shown here is derived from an EMBL/GenBank/DDBJ whole genome shotgun (WGS) entry which is preliminary data.</text>
</comment>
<accession>A0A7W9W8L8</accession>
<dbReference type="CDD" id="cd07938">
    <property type="entry name" value="DRE_TIM_HMGL"/>
    <property type="match status" value="1"/>
</dbReference>
<keyword evidence="3 5" id="KW-0456">Lyase</keyword>
<sequence>MDIADTVRVVEVGPRDGLQNEPILLPTATKVALIERLADVGLQEIEVGALVHPRLVPAMADSEAVIAGVQAVPGIQRHVLIPNRKGWERLDKTAVQTVSLFTAASESFSQKNTGRSVAEALAEFTALIPEIQAAGLRVRVYLSTVTHCPYEGNIAPEAVVRVAERLAAADELALGETLGRATRADFAALLEAVTKVVAPARLAGHFHDTSGEALTGVALGLDYGLRCFDSAVGGLGGCPFAPGAAGNLATERLVAFLEGQGIATGVDPVRLAAVGAWLRQELTR</sequence>
<dbReference type="EMBL" id="JACHGW010000005">
    <property type="protein sequence ID" value="MBB6052908.1"/>
    <property type="molecule type" value="Genomic_DNA"/>
</dbReference>
<dbReference type="PANTHER" id="PTHR42738">
    <property type="entry name" value="HYDROXYMETHYLGLUTARYL-COA LYASE"/>
    <property type="match status" value="1"/>
</dbReference>
<organism evidence="5 6">
    <name type="scientific">Armatimonas rosea</name>
    <dbReference type="NCBI Taxonomy" id="685828"/>
    <lineage>
        <taxon>Bacteria</taxon>
        <taxon>Bacillati</taxon>
        <taxon>Armatimonadota</taxon>
        <taxon>Armatimonadia</taxon>
        <taxon>Armatimonadales</taxon>
        <taxon>Armatimonadaceae</taxon>
        <taxon>Armatimonas</taxon>
    </lineage>
</organism>
<evidence type="ECO:0000313" key="5">
    <source>
        <dbReference type="EMBL" id="MBB6052908.1"/>
    </source>
</evidence>
<keyword evidence="2" id="KW-0479">Metal-binding</keyword>
<evidence type="ECO:0000256" key="1">
    <source>
        <dbReference type="ARBA" id="ARBA00009405"/>
    </source>
</evidence>
<dbReference type="Gene3D" id="3.20.20.70">
    <property type="entry name" value="Aldolase class I"/>
    <property type="match status" value="1"/>
</dbReference>
<dbReference type="Proteomes" id="UP000520814">
    <property type="component" value="Unassembled WGS sequence"/>
</dbReference>
<dbReference type="GO" id="GO:0006552">
    <property type="term" value="P:L-leucine catabolic process"/>
    <property type="evidence" value="ECO:0007669"/>
    <property type="project" value="TreeGrafter"/>
</dbReference>
<keyword evidence="6" id="KW-1185">Reference proteome</keyword>
<dbReference type="EC" id="4.1.3.4" evidence="5"/>
<proteinExistence type="inferred from homology"/>
<dbReference type="SUPFAM" id="SSF51569">
    <property type="entry name" value="Aldolase"/>
    <property type="match status" value="1"/>
</dbReference>
<evidence type="ECO:0000256" key="3">
    <source>
        <dbReference type="ARBA" id="ARBA00023239"/>
    </source>
</evidence>
<reference evidence="5 6" key="1">
    <citation type="submission" date="2020-08" db="EMBL/GenBank/DDBJ databases">
        <title>Genomic Encyclopedia of Type Strains, Phase IV (KMG-IV): sequencing the most valuable type-strain genomes for metagenomic binning, comparative biology and taxonomic classification.</title>
        <authorList>
            <person name="Goeker M."/>
        </authorList>
    </citation>
    <scope>NUCLEOTIDE SEQUENCE [LARGE SCALE GENOMIC DNA]</scope>
    <source>
        <strain evidence="5 6">DSM 23562</strain>
    </source>
</reference>
<evidence type="ECO:0000313" key="6">
    <source>
        <dbReference type="Proteomes" id="UP000520814"/>
    </source>
</evidence>
<dbReference type="AlphaFoldDB" id="A0A7W9W8L8"/>
<comment type="similarity">
    <text evidence="1">Belongs to the HMG-CoA lyase family.</text>
</comment>
<protein>
    <submittedName>
        <fullName evidence="5">Hydroxymethylglutaryl-CoA lyase</fullName>
        <ecNumber evidence="5">4.1.3.4</ecNumber>
    </submittedName>
</protein>
<dbReference type="Pfam" id="PF00682">
    <property type="entry name" value="HMGL-like"/>
    <property type="match status" value="1"/>
</dbReference>
<dbReference type="PROSITE" id="PS50991">
    <property type="entry name" value="PYR_CT"/>
    <property type="match status" value="1"/>
</dbReference>
<dbReference type="PANTHER" id="PTHR42738:SF7">
    <property type="entry name" value="HYDROXYMETHYLGLUTARYL-COA LYASE"/>
    <property type="match status" value="1"/>
</dbReference>
<dbReference type="GO" id="GO:0046872">
    <property type="term" value="F:metal ion binding"/>
    <property type="evidence" value="ECO:0007669"/>
    <property type="project" value="UniProtKB-KW"/>
</dbReference>
<dbReference type="InterPro" id="IPR043594">
    <property type="entry name" value="HMGL"/>
</dbReference>
<dbReference type="RefSeq" id="WP_184202691.1">
    <property type="nucleotide sequence ID" value="NZ_JACHGW010000005.1"/>
</dbReference>
<evidence type="ECO:0000256" key="2">
    <source>
        <dbReference type="ARBA" id="ARBA00022723"/>
    </source>
</evidence>
<gene>
    <name evidence="5" type="ORF">HNQ39_004740</name>
</gene>
<dbReference type="FunFam" id="3.20.20.70:FF:000071">
    <property type="entry name" value="Hydroxymethylglutaryl-CoA lyase"/>
    <property type="match status" value="1"/>
</dbReference>